<dbReference type="EMBL" id="AP023367">
    <property type="protein sequence ID" value="BCJ92520.1"/>
    <property type="molecule type" value="Genomic_DNA"/>
</dbReference>
<proteinExistence type="predicted"/>
<evidence type="ECO:0000313" key="2">
    <source>
        <dbReference type="Proteomes" id="UP000515561"/>
    </source>
</evidence>
<name>A0A6S6QZJ1_9FIRM</name>
<evidence type="ECO:0000313" key="1">
    <source>
        <dbReference type="EMBL" id="BCJ92520.1"/>
    </source>
</evidence>
<dbReference type="Proteomes" id="UP000515561">
    <property type="component" value="Chromosome"/>
</dbReference>
<dbReference type="AlphaFoldDB" id="A0A6S6QZJ1"/>
<accession>A0A6S6QZJ1</accession>
<protein>
    <submittedName>
        <fullName evidence="1">Uncharacterized protein</fullName>
    </submittedName>
</protein>
<sequence length="56" mass="6058">MAFYYYLSLISVIILYVNTVTLIKKLLKDQDITTNTVIGCVCSAAVVASILAICGN</sequence>
<organism evidence="1 2">
    <name type="scientific">Anaerocolumna cellulosilytica</name>
    <dbReference type="NCBI Taxonomy" id="433286"/>
    <lineage>
        <taxon>Bacteria</taxon>
        <taxon>Bacillati</taxon>
        <taxon>Bacillota</taxon>
        <taxon>Clostridia</taxon>
        <taxon>Lachnospirales</taxon>
        <taxon>Lachnospiraceae</taxon>
        <taxon>Anaerocolumna</taxon>
    </lineage>
</organism>
<reference evidence="1 2" key="1">
    <citation type="journal article" date="2016" name="Int. J. Syst. Evol. Microbiol.">
        <title>Descriptions of Anaerotaenia torta gen. nov., sp. nov. and Anaerocolumna cellulosilytica gen. nov., sp. nov. isolated from a methanogenic reactor of cattle waste.</title>
        <authorList>
            <person name="Uek A."/>
            <person name="Ohtaki Y."/>
            <person name="Kaku N."/>
            <person name="Ueki K."/>
        </authorList>
    </citation>
    <scope>NUCLEOTIDE SEQUENCE [LARGE SCALE GENOMIC DNA]</scope>
    <source>
        <strain evidence="1 2">SN021</strain>
    </source>
</reference>
<gene>
    <name evidence="1" type="ORF">acsn021_00890</name>
</gene>
<dbReference type="KEGG" id="acel:acsn021_00890"/>
<keyword evidence="2" id="KW-1185">Reference proteome</keyword>